<dbReference type="SUPFAM" id="SSF50494">
    <property type="entry name" value="Trypsin-like serine proteases"/>
    <property type="match status" value="1"/>
</dbReference>
<dbReference type="RefSeq" id="WP_097189047.1">
    <property type="nucleotide sequence ID" value="NZ_OBQK01000013.1"/>
</dbReference>
<protein>
    <submittedName>
        <fullName evidence="4">Serine protease, S1-C subfamily, contains C-terminal PDZ domain</fullName>
    </submittedName>
</protein>
<gene>
    <name evidence="4" type="ORF">SAMN05421879_11312</name>
</gene>
<reference evidence="5" key="1">
    <citation type="submission" date="2017-08" db="EMBL/GenBank/DDBJ databases">
        <authorList>
            <person name="Varghese N."/>
            <person name="Submissions S."/>
        </authorList>
    </citation>
    <scope>NUCLEOTIDE SEQUENCE [LARGE SCALE GENOMIC DNA]</scope>
    <source>
        <strain evidence="5">USBA17B2</strain>
    </source>
</reference>
<name>A0A285VU37_9MICO</name>
<keyword evidence="1 4" id="KW-0645">Protease</keyword>
<keyword evidence="5" id="KW-1185">Reference proteome</keyword>
<dbReference type="SUPFAM" id="SSF50156">
    <property type="entry name" value="PDZ domain-like"/>
    <property type="match status" value="1"/>
</dbReference>
<sequence length="295" mass="30279">MTAIQELEERTRSTAGAVGRSVVSIGRDGRGTGYVVGVGRVLTNAHNLRDRTTQVRFVDGEPAQASVVGSDVDGDLVVLEVDTGEAPVLDWASDPVTAGDTVVVAAAGQHVLRVTWGQVTGVERGFRGPRGRPVHGALEHTAPAARGSSGAPVLNGAGQVVGVNTHRLEHGFYLARAADTELRAAVAAMQEGRSIEPVRLGVALAPGAVARRLRRAVGLADREGVLVRTVVEGSPAGTAGIAVGDLLVTAGGRALSTPDDVIAALSGLRPGDDLVVDLVRGETGSTVTVRFPDQP</sequence>
<organism evidence="4 5">
    <name type="scientific">Ornithinimicrobium cerasi</name>
    <dbReference type="NCBI Taxonomy" id="2248773"/>
    <lineage>
        <taxon>Bacteria</taxon>
        <taxon>Bacillati</taxon>
        <taxon>Actinomycetota</taxon>
        <taxon>Actinomycetes</taxon>
        <taxon>Micrococcales</taxon>
        <taxon>Ornithinimicrobiaceae</taxon>
        <taxon>Ornithinimicrobium</taxon>
    </lineage>
</organism>
<dbReference type="EMBL" id="OBQK01000013">
    <property type="protein sequence ID" value="SOC57473.1"/>
    <property type="molecule type" value="Genomic_DNA"/>
</dbReference>
<dbReference type="Pfam" id="PF13365">
    <property type="entry name" value="Trypsin_2"/>
    <property type="match status" value="1"/>
</dbReference>
<evidence type="ECO:0000313" key="4">
    <source>
        <dbReference type="EMBL" id="SOC57473.1"/>
    </source>
</evidence>
<feature type="domain" description="PDZ" evidence="3">
    <location>
        <begin position="185"/>
        <end position="256"/>
    </location>
</feature>
<dbReference type="PROSITE" id="PS50106">
    <property type="entry name" value="PDZ"/>
    <property type="match status" value="1"/>
</dbReference>
<evidence type="ECO:0000259" key="3">
    <source>
        <dbReference type="PROSITE" id="PS50106"/>
    </source>
</evidence>
<evidence type="ECO:0000313" key="5">
    <source>
        <dbReference type="Proteomes" id="UP000219688"/>
    </source>
</evidence>
<dbReference type="InterPro" id="IPR009003">
    <property type="entry name" value="Peptidase_S1_PA"/>
</dbReference>
<dbReference type="SMART" id="SM00228">
    <property type="entry name" value="PDZ"/>
    <property type="match status" value="1"/>
</dbReference>
<proteinExistence type="predicted"/>
<dbReference type="GO" id="GO:0006508">
    <property type="term" value="P:proteolysis"/>
    <property type="evidence" value="ECO:0007669"/>
    <property type="project" value="UniProtKB-KW"/>
</dbReference>
<dbReference type="AlphaFoldDB" id="A0A285VU37"/>
<evidence type="ECO:0000256" key="1">
    <source>
        <dbReference type="ARBA" id="ARBA00022670"/>
    </source>
</evidence>
<dbReference type="GO" id="GO:0004252">
    <property type="term" value="F:serine-type endopeptidase activity"/>
    <property type="evidence" value="ECO:0007669"/>
    <property type="project" value="InterPro"/>
</dbReference>
<dbReference type="Gene3D" id="2.30.42.10">
    <property type="match status" value="1"/>
</dbReference>
<dbReference type="Pfam" id="PF13180">
    <property type="entry name" value="PDZ_2"/>
    <property type="match status" value="1"/>
</dbReference>
<dbReference type="InterPro" id="IPR051201">
    <property type="entry name" value="Chloro_Bact_Ser_Proteases"/>
</dbReference>
<dbReference type="PANTHER" id="PTHR43343">
    <property type="entry name" value="PEPTIDASE S12"/>
    <property type="match status" value="1"/>
</dbReference>
<accession>A0A285VU37</accession>
<evidence type="ECO:0000256" key="2">
    <source>
        <dbReference type="ARBA" id="ARBA00022801"/>
    </source>
</evidence>
<dbReference type="InterPro" id="IPR001940">
    <property type="entry name" value="Peptidase_S1C"/>
</dbReference>
<keyword evidence="2" id="KW-0378">Hydrolase</keyword>
<dbReference type="PRINTS" id="PR00834">
    <property type="entry name" value="PROTEASES2C"/>
</dbReference>
<dbReference type="Gene3D" id="2.40.10.120">
    <property type="match status" value="1"/>
</dbReference>
<dbReference type="InterPro" id="IPR001478">
    <property type="entry name" value="PDZ"/>
</dbReference>
<dbReference type="Proteomes" id="UP000219688">
    <property type="component" value="Unassembled WGS sequence"/>
</dbReference>
<dbReference type="PANTHER" id="PTHR43343:SF3">
    <property type="entry name" value="PROTEASE DO-LIKE 8, CHLOROPLASTIC"/>
    <property type="match status" value="1"/>
</dbReference>
<dbReference type="InterPro" id="IPR036034">
    <property type="entry name" value="PDZ_sf"/>
</dbReference>